<dbReference type="Proteomes" id="UP000230750">
    <property type="component" value="Unassembled WGS sequence"/>
</dbReference>
<dbReference type="CDD" id="cd19941">
    <property type="entry name" value="TIL"/>
    <property type="match status" value="1"/>
</dbReference>
<dbReference type="InterPro" id="IPR036056">
    <property type="entry name" value="Fibrinogen-like_C"/>
</dbReference>
<comment type="caution">
    <text evidence="8">The sequence shown here is derived from an EMBL/GenBank/DDBJ whole genome shotgun (WGS) entry which is preliminary data.</text>
</comment>
<dbReference type="Pfam" id="PF00147">
    <property type="entry name" value="Fibrinogen_C"/>
    <property type="match status" value="1"/>
</dbReference>
<comment type="subcellular location">
    <subcellularLocation>
        <location evidence="1">Secreted</location>
    </subcellularLocation>
</comment>
<evidence type="ECO:0000256" key="6">
    <source>
        <dbReference type="ARBA" id="ARBA00023180"/>
    </source>
</evidence>
<dbReference type="PANTHER" id="PTHR47221:SF6">
    <property type="entry name" value="FIBRINOGEN ALPHA CHAIN"/>
    <property type="match status" value="1"/>
</dbReference>
<protein>
    <submittedName>
        <fullName evidence="8">Angiopoietin-related protein 1</fullName>
    </submittedName>
</protein>
<evidence type="ECO:0000256" key="4">
    <source>
        <dbReference type="ARBA" id="ARBA00023054"/>
    </source>
</evidence>
<reference evidence="8 9" key="1">
    <citation type="journal article" date="2017" name="PLoS Biol.">
        <title>The sea cucumber genome provides insights into morphological evolution and visceral regeneration.</title>
        <authorList>
            <person name="Zhang X."/>
            <person name="Sun L."/>
            <person name="Yuan J."/>
            <person name="Sun Y."/>
            <person name="Gao Y."/>
            <person name="Zhang L."/>
            <person name="Li S."/>
            <person name="Dai H."/>
            <person name="Hamel J.F."/>
            <person name="Liu C."/>
            <person name="Yu Y."/>
            <person name="Liu S."/>
            <person name="Lin W."/>
            <person name="Guo K."/>
            <person name="Jin S."/>
            <person name="Xu P."/>
            <person name="Storey K.B."/>
            <person name="Huan P."/>
            <person name="Zhang T."/>
            <person name="Zhou Y."/>
            <person name="Zhang J."/>
            <person name="Lin C."/>
            <person name="Li X."/>
            <person name="Xing L."/>
            <person name="Huo D."/>
            <person name="Sun M."/>
            <person name="Wang L."/>
            <person name="Mercier A."/>
            <person name="Li F."/>
            <person name="Yang H."/>
            <person name="Xiang J."/>
        </authorList>
    </citation>
    <scope>NUCLEOTIDE SEQUENCE [LARGE SCALE GENOMIC DNA]</scope>
    <source>
        <strain evidence="8">Shaxun</strain>
        <tissue evidence="8">Muscle</tissue>
    </source>
</reference>
<feature type="domain" description="Fibrinogen C-terminal" evidence="7">
    <location>
        <begin position="1"/>
        <end position="76"/>
    </location>
</feature>
<proteinExistence type="predicted"/>
<dbReference type="InterPro" id="IPR037579">
    <property type="entry name" value="FIB_ANG-like"/>
</dbReference>
<evidence type="ECO:0000256" key="1">
    <source>
        <dbReference type="ARBA" id="ARBA00004613"/>
    </source>
</evidence>
<evidence type="ECO:0000256" key="2">
    <source>
        <dbReference type="ARBA" id="ARBA00022525"/>
    </source>
</evidence>
<sequence length="256" mass="28577">MIKPDGYPDPFEVYCDNIDSSGGWTVIQRRTDGSIDFRRDWDSYKSGFGFLSHEFWLGNEKLSFLTNQKKYQLVIEITTSSDALTFCPSNMDIDNCSTACQRTCEAPGICQDEVCTDGEVCFCPDGFFMKGSHCVAPKQCGCYVSEGQTIVAEGDFFVNSGCTRKGVCTNGEIIWDEGYACSPKAECGVRNEIRQCYCANGYRGDGVNCTRPPKDCQEIFEDDSTRNSSIYRIQPTGWTGQHLRSTVTCLTEEDGR</sequence>
<dbReference type="SMART" id="SM00186">
    <property type="entry name" value="FBG"/>
    <property type="match status" value="1"/>
</dbReference>
<dbReference type="InterPro" id="IPR002181">
    <property type="entry name" value="Fibrinogen_a/b/g_C_dom"/>
</dbReference>
<dbReference type="Gene3D" id="3.90.215.10">
    <property type="entry name" value="Gamma Fibrinogen, chain A, domain 1"/>
    <property type="match status" value="1"/>
</dbReference>
<dbReference type="InterPro" id="IPR002919">
    <property type="entry name" value="TIL_dom"/>
</dbReference>
<dbReference type="SUPFAM" id="SSF56496">
    <property type="entry name" value="Fibrinogen C-terminal domain-like"/>
    <property type="match status" value="1"/>
</dbReference>
<dbReference type="SUPFAM" id="SSF57567">
    <property type="entry name" value="Serine protease inhibitors"/>
    <property type="match status" value="1"/>
</dbReference>
<keyword evidence="3" id="KW-0732">Signal</keyword>
<accession>A0A2G8LDQ5</accession>
<dbReference type="Pfam" id="PF01826">
    <property type="entry name" value="TIL"/>
    <property type="match status" value="1"/>
</dbReference>
<dbReference type="InterPro" id="IPR014716">
    <property type="entry name" value="Fibrinogen_a/b/g_C_1"/>
</dbReference>
<dbReference type="PANTHER" id="PTHR47221">
    <property type="entry name" value="FIBRINOGEN ALPHA CHAIN"/>
    <property type="match status" value="1"/>
</dbReference>
<dbReference type="InterPro" id="IPR036084">
    <property type="entry name" value="Ser_inhib-like_sf"/>
</dbReference>
<dbReference type="AlphaFoldDB" id="A0A2G8LDQ5"/>
<dbReference type="PROSITE" id="PS51406">
    <property type="entry name" value="FIBRINOGEN_C_2"/>
    <property type="match status" value="1"/>
</dbReference>
<keyword evidence="4" id="KW-0175">Coiled coil</keyword>
<keyword evidence="2" id="KW-0964">Secreted</keyword>
<dbReference type="EMBL" id="MRZV01000114">
    <property type="protein sequence ID" value="PIK58399.1"/>
    <property type="molecule type" value="Genomic_DNA"/>
</dbReference>
<dbReference type="Gene3D" id="2.10.25.10">
    <property type="entry name" value="Laminin"/>
    <property type="match status" value="1"/>
</dbReference>
<name>A0A2G8LDQ5_STIJA</name>
<evidence type="ECO:0000259" key="7">
    <source>
        <dbReference type="PROSITE" id="PS51406"/>
    </source>
</evidence>
<dbReference type="GO" id="GO:0005576">
    <property type="term" value="C:extracellular region"/>
    <property type="evidence" value="ECO:0007669"/>
    <property type="project" value="UniProtKB-SubCell"/>
</dbReference>
<keyword evidence="5" id="KW-1015">Disulfide bond</keyword>
<evidence type="ECO:0000256" key="5">
    <source>
        <dbReference type="ARBA" id="ARBA00023157"/>
    </source>
</evidence>
<keyword evidence="9" id="KW-1185">Reference proteome</keyword>
<evidence type="ECO:0000313" key="8">
    <source>
        <dbReference type="EMBL" id="PIK58399.1"/>
    </source>
</evidence>
<gene>
    <name evidence="8" type="ORF">BSL78_04717</name>
</gene>
<organism evidence="8 9">
    <name type="scientific">Stichopus japonicus</name>
    <name type="common">Sea cucumber</name>
    <dbReference type="NCBI Taxonomy" id="307972"/>
    <lineage>
        <taxon>Eukaryota</taxon>
        <taxon>Metazoa</taxon>
        <taxon>Echinodermata</taxon>
        <taxon>Eleutherozoa</taxon>
        <taxon>Echinozoa</taxon>
        <taxon>Holothuroidea</taxon>
        <taxon>Aspidochirotacea</taxon>
        <taxon>Aspidochirotida</taxon>
        <taxon>Stichopodidae</taxon>
        <taxon>Apostichopus</taxon>
    </lineage>
</organism>
<keyword evidence="6" id="KW-0325">Glycoprotein</keyword>
<evidence type="ECO:0000313" key="9">
    <source>
        <dbReference type="Proteomes" id="UP000230750"/>
    </source>
</evidence>
<dbReference type="STRING" id="307972.A0A2G8LDQ5"/>
<evidence type="ECO:0000256" key="3">
    <source>
        <dbReference type="ARBA" id="ARBA00022729"/>
    </source>
</evidence>